<dbReference type="GO" id="GO:0016746">
    <property type="term" value="F:acyltransferase activity"/>
    <property type="evidence" value="ECO:0007669"/>
    <property type="project" value="UniProtKB-KW"/>
</dbReference>
<protein>
    <submittedName>
        <fullName evidence="1">Uncharacterized protein</fullName>
    </submittedName>
</protein>
<keyword evidence="1" id="KW-0808">Transferase</keyword>
<proteinExistence type="predicted"/>
<evidence type="ECO:0000313" key="1">
    <source>
        <dbReference type="EMBL" id="CBA28968.1"/>
    </source>
</evidence>
<keyword evidence="1" id="KW-0012">Acyltransferase</keyword>
<sequence length="61" mass="6711">MQQLQKDHALNRWNSGNIIVKTLAPIPTTGMTLDDMPALMEQCRAQMEACIAELDARAAAL</sequence>
<gene>
    <name evidence="1" type="ORF">Csp_A09780</name>
</gene>
<accession>C9YA27</accession>
<reference evidence="1" key="1">
    <citation type="journal article" date="2010" name="Nature">
        <title>The dynamic genome of Hydra.</title>
        <authorList>
            <person name="Chapman J.A."/>
            <person name="Kirkness E.F."/>
            <person name="Simakov O."/>
            <person name="Hampson S.E."/>
            <person name="Mitros T."/>
            <person name="Weinmaier T."/>
            <person name="Rattei T."/>
            <person name="Balasubramanian P.G."/>
            <person name="Borman J."/>
            <person name="Busam D."/>
            <person name="Disbennett K."/>
            <person name="Pfannkoch C."/>
            <person name="Sumin N."/>
            <person name="Sutton G."/>
            <person name="Viswanathan L."/>
            <person name="Walenz B."/>
            <person name="Goodstein D.M."/>
            <person name="Hellsten U."/>
            <person name="Kawashima T."/>
            <person name="Prochnik S.E."/>
            <person name="Putnam N.H."/>
            <person name="Shu S."/>
            <person name="Blumberg B."/>
            <person name="Dana C.E."/>
            <person name="Gee L."/>
            <person name="Kibler D.F."/>
            <person name="Law L."/>
            <person name="Lindgens D."/>
            <person name="Martinez D.E."/>
            <person name="Peng J."/>
            <person name="Wigge P.A."/>
            <person name="Bertulat B."/>
            <person name="Guder C."/>
            <person name="Nakamura Y."/>
            <person name="Ozbek S."/>
            <person name="Watanabe H."/>
            <person name="Khalturin K."/>
            <person name="Hemmrich G."/>
            <person name="Franke A."/>
            <person name="Augustin R."/>
            <person name="Fraune S."/>
            <person name="Hayakawa E."/>
            <person name="Hayakawa S."/>
            <person name="Hirose M."/>
            <person name="Hwang J."/>
            <person name="Ikeo K."/>
            <person name="Nishimiya-Fujisawa C."/>
            <person name="Ogura A."/>
            <person name="Takahashi T."/>
            <person name="Steinmetz P.R."/>
            <person name="Zhang X."/>
            <person name="Aufschnaiter R."/>
            <person name="Eder M.K."/>
            <person name="Gorny A.K."/>
            <person name="Salvenmoser W."/>
            <person name="Heimberg A.M."/>
            <person name="Wheeler B.M."/>
            <person name="Peterson K.J."/>
            <person name="Boettger A."/>
            <person name="Tischler P."/>
            <person name="Wolf A."/>
            <person name="Gojobori T."/>
            <person name="Remington K.A."/>
            <person name="Strausberg R.L."/>
            <person name="Venter J."/>
            <person name="Technau U."/>
            <person name="Hobmayer B."/>
            <person name="Bosch T.C."/>
            <person name="Holstein T.W."/>
            <person name="Fujisawa T."/>
            <person name="Bode H.R."/>
            <person name="David C.N."/>
            <person name="Rokhsar D.S."/>
            <person name="Steele R.E."/>
        </authorList>
    </citation>
    <scope>NUCLEOTIDE SEQUENCE</scope>
</reference>
<dbReference type="AlphaFoldDB" id="C9YA27"/>
<dbReference type="EMBL" id="FN543104">
    <property type="protein sequence ID" value="CBA28968.1"/>
    <property type="molecule type" value="Genomic_DNA"/>
</dbReference>
<organism evidence="1">
    <name type="scientific">Curvibacter symbiont subsp. Hydra magnipapillata</name>
    <dbReference type="NCBI Taxonomy" id="667019"/>
    <lineage>
        <taxon>Bacteria</taxon>
        <taxon>Pseudomonadati</taxon>
        <taxon>Pseudomonadota</taxon>
        <taxon>Betaproteobacteria</taxon>
        <taxon>Burkholderiales</taxon>
        <taxon>Comamonadaceae</taxon>
        <taxon>Curvibacter</taxon>
    </lineage>
</organism>
<name>C9YA27_CURXX</name>